<dbReference type="EC" id="2.1.1.-" evidence="3"/>
<dbReference type="Pfam" id="PF04072">
    <property type="entry name" value="LCM"/>
    <property type="match status" value="1"/>
</dbReference>
<dbReference type="InterPro" id="IPR016874">
    <property type="entry name" value="TcmP-like"/>
</dbReference>
<dbReference type="GO" id="GO:0032259">
    <property type="term" value="P:methylation"/>
    <property type="evidence" value="ECO:0007669"/>
    <property type="project" value="UniProtKB-KW"/>
</dbReference>
<dbReference type="GO" id="GO:0008168">
    <property type="term" value="F:methyltransferase activity"/>
    <property type="evidence" value="ECO:0007669"/>
    <property type="project" value="UniProtKB-KW"/>
</dbReference>
<dbReference type="RefSeq" id="WP_268114457.1">
    <property type="nucleotide sequence ID" value="NZ_CP113524.1"/>
</dbReference>
<reference evidence="3" key="1">
    <citation type="submission" date="2022-11" db="EMBL/GenBank/DDBJ databases">
        <title>Lacrimispora xylanolytica sy1, complete genome.</title>
        <authorList>
            <person name="Choi S."/>
        </authorList>
    </citation>
    <scope>NUCLEOTIDE SEQUENCE</scope>
    <source>
        <strain evidence="3">Sy1</strain>
    </source>
</reference>
<evidence type="ECO:0000256" key="2">
    <source>
        <dbReference type="ARBA" id="ARBA00022679"/>
    </source>
</evidence>
<dbReference type="PANTHER" id="PTHR43619">
    <property type="entry name" value="S-ADENOSYL-L-METHIONINE-DEPENDENT METHYLTRANSFERASE YKTD-RELATED"/>
    <property type="match status" value="1"/>
</dbReference>
<sequence>MSTELGGVMETLFITLYVRAKDATSNNPVLNDRKAVEIVKKIDYDFRKFQHGIMSYYGVLARAKIMDERAKAFIKKHPDCVVVSVGCGLDTRFSRVDNGKIQWYNLDFPEVIAKREQYVVPNERETNIPKSALDSSWPEDVKTDGKKLLILSEGMMMYLKEEEVKKLLHILTNGFDQFEAQFDLLYKGMANKGKFHDTVKKTKAEFNWGVKDGSEVVKLCPALKQTGLINFTDELKHLLPGFMKIFTPILYLTNDRLGIYQYKKVQ</sequence>
<organism evidence="3 4">
    <name type="scientific">Lacrimispora xylanolytica</name>
    <dbReference type="NCBI Taxonomy" id="29375"/>
    <lineage>
        <taxon>Bacteria</taxon>
        <taxon>Bacillati</taxon>
        <taxon>Bacillota</taxon>
        <taxon>Clostridia</taxon>
        <taxon>Lachnospirales</taxon>
        <taxon>Lachnospiraceae</taxon>
        <taxon>Lacrimispora</taxon>
    </lineage>
</organism>
<dbReference type="PIRSF" id="PIRSF028177">
    <property type="entry name" value="Polyketide_synth_Omtfrase_TcmP"/>
    <property type="match status" value="1"/>
</dbReference>
<dbReference type="PANTHER" id="PTHR43619:SF2">
    <property type="entry name" value="S-ADENOSYL-L-METHIONINE-DEPENDENT METHYLTRANSFERASES SUPERFAMILY PROTEIN"/>
    <property type="match status" value="1"/>
</dbReference>
<evidence type="ECO:0000313" key="4">
    <source>
        <dbReference type="Proteomes" id="UP001163115"/>
    </source>
</evidence>
<evidence type="ECO:0000256" key="1">
    <source>
        <dbReference type="ARBA" id="ARBA00022603"/>
    </source>
</evidence>
<keyword evidence="4" id="KW-1185">Reference proteome</keyword>
<dbReference type="InterPro" id="IPR007213">
    <property type="entry name" value="Ppm1/Ppm2/Tcmp"/>
</dbReference>
<accession>A0ABY7A7W8</accession>
<gene>
    <name evidence="3" type="ORF">OW255_14460</name>
</gene>
<name>A0ABY7A7W8_9FIRM</name>
<proteinExistence type="predicted"/>
<dbReference type="Proteomes" id="UP001163115">
    <property type="component" value="Chromosome"/>
</dbReference>
<dbReference type="InterPro" id="IPR029063">
    <property type="entry name" value="SAM-dependent_MTases_sf"/>
</dbReference>
<evidence type="ECO:0000313" key="3">
    <source>
        <dbReference type="EMBL" id="WAJ22762.1"/>
    </source>
</evidence>
<dbReference type="EMBL" id="CP113524">
    <property type="protein sequence ID" value="WAJ22762.1"/>
    <property type="molecule type" value="Genomic_DNA"/>
</dbReference>
<keyword evidence="2 3" id="KW-0808">Transferase</keyword>
<protein>
    <submittedName>
        <fullName evidence="3">Class I SAM-dependent methyltransferase</fullName>
        <ecNumber evidence="3">2.1.1.-</ecNumber>
    </submittedName>
</protein>
<dbReference type="Gene3D" id="3.40.50.150">
    <property type="entry name" value="Vaccinia Virus protein VP39"/>
    <property type="match status" value="1"/>
</dbReference>
<dbReference type="SUPFAM" id="SSF53335">
    <property type="entry name" value="S-adenosyl-L-methionine-dependent methyltransferases"/>
    <property type="match status" value="1"/>
</dbReference>
<keyword evidence="1 3" id="KW-0489">Methyltransferase</keyword>